<evidence type="ECO:0000256" key="2">
    <source>
        <dbReference type="ARBA" id="ARBA00022670"/>
    </source>
</evidence>
<gene>
    <name evidence="6" type="ORF">GCM10023321_40090</name>
</gene>
<reference evidence="7" key="1">
    <citation type="journal article" date="2019" name="Int. J. Syst. Evol. Microbiol.">
        <title>The Global Catalogue of Microorganisms (GCM) 10K type strain sequencing project: providing services to taxonomists for standard genome sequencing and annotation.</title>
        <authorList>
            <consortium name="The Broad Institute Genomics Platform"/>
            <consortium name="The Broad Institute Genome Sequencing Center for Infectious Disease"/>
            <person name="Wu L."/>
            <person name="Ma J."/>
        </authorList>
    </citation>
    <scope>NUCLEOTIDE SEQUENCE [LARGE SCALE GENOMIC DNA]</scope>
    <source>
        <strain evidence="7">JCM 18303</strain>
    </source>
</reference>
<dbReference type="RefSeq" id="WP_345702963.1">
    <property type="nucleotide sequence ID" value="NZ_BAABJP010000018.1"/>
</dbReference>
<evidence type="ECO:0000256" key="3">
    <source>
        <dbReference type="ARBA" id="ARBA00022801"/>
    </source>
</evidence>
<dbReference type="EMBL" id="BAABJP010000018">
    <property type="protein sequence ID" value="GAA5159235.1"/>
    <property type="molecule type" value="Genomic_DNA"/>
</dbReference>
<accession>A0ABP9QCA9</accession>
<protein>
    <recommendedName>
        <fullName evidence="5">NlpC/P60 domain-containing protein</fullName>
    </recommendedName>
</protein>
<dbReference type="PROSITE" id="PS51935">
    <property type="entry name" value="NLPC_P60"/>
    <property type="match status" value="1"/>
</dbReference>
<evidence type="ECO:0000313" key="7">
    <source>
        <dbReference type="Proteomes" id="UP001428817"/>
    </source>
</evidence>
<dbReference type="Gene3D" id="3.90.1720.10">
    <property type="entry name" value="endopeptidase domain like (from Nostoc punctiforme)"/>
    <property type="match status" value="1"/>
</dbReference>
<keyword evidence="4" id="KW-0788">Thiol protease</keyword>
<sequence>MPYAGWAYPGAPAPGPIEHGANCQRYAYAVLELFGIRLPALRSSDLWADTVYTDRVIGPPRPLDLWLFNRSAEAYGAHVGVWLAEGQILHLCRAVGRPVVWAPDDFAREPWYRALVGAKRPNHPAEVTESPC</sequence>
<evidence type="ECO:0000259" key="5">
    <source>
        <dbReference type="PROSITE" id="PS51935"/>
    </source>
</evidence>
<comment type="caution">
    <text evidence="6">The sequence shown here is derived from an EMBL/GenBank/DDBJ whole genome shotgun (WGS) entry which is preliminary data.</text>
</comment>
<dbReference type="InterPro" id="IPR000064">
    <property type="entry name" value="NLP_P60_dom"/>
</dbReference>
<dbReference type="InterPro" id="IPR038765">
    <property type="entry name" value="Papain-like_cys_pep_sf"/>
</dbReference>
<evidence type="ECO:0000313" key="6">
    <source>
        <dbReference type="EMBL" id="GAA5159235.1"/>
    </source>
</evidence>
<dbReference type="SUPFAM" id="SSF54001">
    <property type="entry name" value="Cysteine proteinases"/>
    <property type="match status" value="1"/>
</dbReference>
<keyword evidence="7" id="KW-1185">Reference proteome</keyword>
<name>A0ABP9QCA9_9PSEU</name>
<keyword evidence="3" id="KW-0378">Hydrolase</keyword>
<keyword evidence="2" id="KW-0645">Protease</keyword>
<organism evidence="6 7">
    <name type="scientific">Pseudonocardia eucalypti</name>
    <dbReference type="NCBI Taxonomy" id="648755"/>
    <lineage>
        <taxon>Bacteria</taxon>
        <taxon>Bacillati</taxon>
        <taxon>Actinomycetota</taxon>
        <taxon>Actinomycetes</taxon>
        <taxon>Pseudonocardiales</taxon>
        <taxon>Pseudonocardiaceae</taxon>
        <taxon>Pseudonocardia</taxon>
    </lineage>
</organism>
<feature type="domain" description="NlpC/P60" evidence="5">
    <location>
        <begin position="1"/>
        <end position="122"/>
    </location>
</feature>
<proteinExistence type="inferred from homology"/>
<evidence type="ECO:0000256" key="1">
    <source>
        <dbReference type="ARBA" id="ARBA00007074"/>
    </source>
</evidence>
<dbReference type="Proteomes" id="UP001428817">
    <property type="component" value="Unassembled WGS sequence"/>
</dbReference>
<evidence type="ECO:0000256" key="4">
    <source>
        <dbReference type="ARBA" id="ARBA00022807"/>
    </source>
</evidence>
<comment type="similarity">
    <text evidence="1">Belongs to the peptidase C40 family.</text>
</comment>